<reference evidence="1" key="1">
    <citation type="journal article" date="2009" name="PLoS Genet.">
        <title>Sequencing, mapping, and analysis of 27,455 maize full-length cDNAs.</title>
        <authorList>
            <person name="Soderlund C."/>
            <person name="Descour A."/>
            <person name="Kudrna D."/>
            <person name="Bomhoff M."/>
            <person name="Boyd L."/>
            <person name="Currie J."/>
            <person name="Angelova A."/>
            <person name="Collura K."/>
            <person name="Wissotski M."/>
            <person name="Ashley E."/>
            <person name="Morrow D."/>
            <person name="Fernandes J."/>
            <person name="Walbot V."/>
            <person name="Yu Y."/>
        </authorList>
    </citation>
    <scope>NUCLEOTIDE SEQUENCE</scope>
    <source>
        <strain evidence="1">B73</strain>
    </source>
</reference>
<dbReference type="EMBL" id="BT064671">
    <property type="protein sequence ID" value="ACN30547.1"/>
    <property type="molecule type" value="mRNA"/>
</dbReference>
<organism evidence="1">
    <name type="scientific">Zea mays</name>
    <name type="common">Maize</name>
    <dbReference type="NCBI Taxonomy" id="4577"/>
    <lineage>
        <taxon>Eukaryota</taxon>
        <taxon>Viridiplantae</taxon>
        <taxon>Streptophyta</taxon>
        <taxon>Embryophyta</taxon>
        <taxon>Tracheophyta</taxon>
        <taxon>Spermatophyta</taxon>
        <taxon>Magnoliopsida</taxon>
        <taxon>Liliopsida</taxon>
        <taxon>Poales</taxon>
        <taxon>Poaceae</taxon>
        <taxon>PACMAD clade</taxon>
        <taxon>Panicoideae</taxon>
        <taxon>Andropogonodae</taxon>
        <taxon>Andropogoneae</taxon>
        <taxon>Tripsacinae</taxon>
        <taxon>Zea</taxon>
    </lineage>
</organism>
<evidence type="ECO:0000313" key="1">
    <source>
        <dbReference type="EMBL" id="ACN30547.1"/>
    </source>
</evidence>
<protein>
    <submittedName>
        <fullName evidence="1">Uncharacterized protein</fullName>
    </submittedName>
</protein>
<name>C0P8Q2_MAIZE</name>
<proteinExistence type="evidence at transcript level"/>
<dbReference type="AlphaFoldDB" id="C0P8Q2"/>
<sequence length="73" mass="8480">MRDRLAILAYRHGVFMCCRVLFHVLSRVSLRVVCACCSHALSRAVRAYRALFAREIKREREISLHLFLIDFGG</sequence>
<accession>C0P8Q2</accession>